<dbReference type="Proteomes" id="UP000247702">
    <property type="component" value="Unassembled WGS sequence"/>
</dbReference>
<keyword evidence="1" id="KW-1133">Transmembrane helix</keyword>
<accession>A0A2Z6Q8A9</accession>
<evidence type="ECO:0000256" key="1">
    <source>
        <dbReference type="SAM" id="Phobius"/>
    </source>
</evidence>
<keyword evidence="4" id="KW-1185">Reference proteome</keyword>
<dbReference type="EMBL" id="BEXD01000140">
    <property type="protein sequence ID" value="GBB84662.1"/>
    <property type="molecule type" value="Genomic_DNA"/>
</dbReference>
<dbReference type="AlphaFoldDB" id="A0A2Z6Q8A9"/>
<sequence>MELDKSFARENILEALQELLPQDKMVLRSQRDTLPNQSVHSRPAHFEKSISKQLGDAEVVLLSQEMPIAPVTVPIITSSLMGSLFWDLMLYAILALFLIIILIVRKKIWNS</sequence>
<protein>
    <submittedName>
        <fullName evidence="2">Uncharacterized protein</fullName>
    </submittedName>
</protein>
<reference evidence="2 4" key="1">
    <citation type="submission" date="2017-11" db="EMBL/GenBank/DDBJ databases">
        <title>The genome of Rhizophagus clarus HR1 reveals common genetic basis of auxotrophy among arbuscular mycorrhizal fungi.</title>
        <authorList>
            <person name="Kobayashi Y."/>
        </authorList>
    </citation>
    <scope>NUCLEOTIDE SEQUENCE [LARGE SCALE GENOMIC DNA]</scope>
    <source>
        <strain evidence="2 4">HR1</strain>
    </source>
</reference>
<evidence type="ECO:0000313" key="4">
    <source>
        <dbReference type="Proteomes" id="UP000247702"/>
    </source>
</evidence>
<dbReference type="Proteomes" id="UP000615446">
    <property type="component" value="Unassembled WGS sequence"/>
</dbReference>
<keyword evidence="1" id="KW-0812">Transmembrane</keyword>
<proteinExistence type="predicted"/>
<comment type="caution">
    <text evidence="2">The sequence shown here is derived from an EMBL/GenBank/DDBJ whole genome shotgun (WGS) entry which is preliminary data.</text>
</comment>
<evidence type="ECO:0000313" key="2">
    <source>
        <dbReference type="EMBL" id="GBB84662.1"/>
    </source>
</evidence>
<gene>
    <name evidence="3" type="ORF">RCL2_001468600</name>
    <name evidence="2" type="ORF">RclHR1_11230005</name>
</gene>
<keyword evidence="1" id="KW-0472">Membrane</keyword>
<dbReference type="OrthoDB" id="2441922at2759"/>
<dbReference type="EMBL" id="BLAL01000169">
    <property type="protein sequence ID" value="GES87700.1"/>
    <property type="molecule type" value="Genomic_DNA"/>
</dbReference>
<name>A0A2Z6Q8A9_9GLOM</name>
<feature type="transmembrane region" description="Helical" evidence="1">
    <location>
        <begin position="84"/>
        <end position="104"/>
    </location>
</feature>
<reference evidence="3" key="2">
    <citation type="submission" date="2019-10" db="EMBL/GenBank/DDBJ databases">
        <title>Conservation and host-specific expression of non-tandemly repeated heterogenous ribosome RNA gene in arbuscular mycorrhizal fungi.</title>
        <authorList>
            <person name="Maeda T."/>
            <person name="Kobayashi Y."/>
            <person name="Nakagawa T."/>
            <person name="Ezawa T."/>
            <person name="Yamaguchi K."/>
            <person name="Bino T."/>
            <person name="Nishimoto Y."/>
            <person name="Shigenobu S."/>
            <person name="Kawaguchi M."/>
        </authorList>
    </citation>
    <scope>NUCLEOTIDE SEQUENCE</scope>
    <source>
        <strain evidence="3">HR1</strain>
    </source>
</reference>
<organism evidence="2 4">
    <name type="scientific">Rhizophagus clarus</name>
    <dbReference type="NCBI Taxonomy" id="94130"/>
    <lineage>
        <taxon>Eukaryota</taxon>
        <taxon>Fungi</taxon>
        <taxon>Fungi incertae sedis</taxon>
        <taxon>Mucoromycota</taxon>
        <taxon>Glomeromycotina</taxon>
        <taxon>Glomeromycetes</taxon>
        <taxon>Glomerales</taxon>
        <taxon>Glomeraceae</taxon>
        <taxon>Rhizophagus</taxon>
    </lineage>
</organism>
<evidence type="ECO:0000313" key="3">
    <source>
        <dbReference type="EMBL" id="GES87700.1"/>
    </source>
</evidence>